<organism evidence="1 2">
    <name type="scientific">Paraburkholderia fynbosensis</name>
    <dbReference type="NCBI Taxonomy" id="1200993"/>
    <lineage>
        <taxon>Bacteria</taxon>
        <taxon>Pseudomonadati</taxon>
        <taxon>Pseudomonadota</taxon>
        <taxon>Betaproteobacteria</taxon>
        <taxon>Burkholderiales</taxon>
        <taxon>Burkholderiaceae</taxon>
        <taxon>Paraburkholderia</taxon>
    </lineage>
</organism>
<proteinExistence type="predicted"/>
<keyword evidence="2" id="KW-1185">Reference proteome</keyword>
<sequence>MDEGEPFAQPIDADFRIQNCYSGWSSGHEVCGLYLLNFGAFSTARLSRNCACVDHPQKFKLQRVTMHAKHAPFDATQRLLSAKTRILIEYQSVCTIVDFKHNRVQSFSI</sequence>
<dbReference type="EMBL" id="CADIKI010000016">
    <property type="protein sequence ID" value="CAB3801394.1"/>
    <property type="molecule type" value="Genomic_DNA"/>
</dbReference>
<protein>
    <submittedName>
        <fullName evidence="1">Uncharacterized protein</fullName>
    </submittedName>
</protein>
<gene>
    <name evidence="1" type="ORF">LMG27177_05046</name>
</gene>
<dbReference type="RefSeq" id="WP_175164037.1">
    <property type="nucleotide sequence ID" value="NZ_CADIKI010000016.1"/>
</dbReference>
<evidence type="ECO:0000313" key="1">
    <source>
        <dbReference type="EMBL" id="CAB3801394.1"/>
    </source>
</evidence>
<dbReference type="AlphaFoldDB" id="A0A6J5GJJ7"/>
<dbReference type="Proteomes" id="UP000494252">
    <property type="component" value="Unassembled WGS sequence"/>
</dbReference>
<name>A0A6J5GJJ7_9BURK</name>
<reference evidence="1 2" key="1">
    <citation type="submission" date="2020-04" db="EMBL/GenBank/DDBJ databases">
        <authorList>
            <person name="De Canck E."/>
        </authorList>
    </citation>
    <scope>NUCLEOTIDE SEQUENCE [LARGE SCALE GENOMIC DNA]</scope>
    <source>
        <strain evidence="1 2">LMG 27177</strain>
    </source>
</reference>
<accession>A0A6J5GJJ7</accession>
<evidence type="ECO:0000313" key="2">
    <source>
        <dbReference type="Proteomes" id="UP000494252"/>
    </source>
</evidence>